<evidence type="ECO:0000313" key="2">
    <source>
        <dbReference type="Proteomes" id="UP000191116"/>
    </source>
</evidence>
<dbReference type="InterPro" id="IPR009778">
    <property type="entry name" value="ROF"/>
</dbReference>
<dbReference type="InterPro" id="IPR023534">
    <property type="entry name" value="Rof/RNase_P-like"/>
</dbReference>
<dbReference type="Proteomes" id="UP000191116">
    <property type="component" value="Unassembled WGS sequence"/>
</dbReference>
<proteinExistence type="predicted"/>
<dbReference type="InterPro" id="IPR038626">
    <property type="entry name" value="Rof-like_sf"/>
</dbReference>
<dbReference type="Pfam" id="PF07073">
    <property type="entry name" value="ROF"/>
    <property type="match status" value="1"/>
</dbReference>
<evidence type="ECO:0000313" key="1">
    <source>
        <dbReference type="EMBL" id="SKA55281.1"/>
    </source>
</evidence>
<dbReference type="OrthoDB" id="5344363at2"/>
<organism evidence="1 2">
    <name type="scientific">Photobacterium toruni</name>
    <dbReference type="NCBI Taxonomy" id="1935446"/>
    <lineage>
        <taxon>Bacteria</taxon>
        <taxon>Pseudomonadati</taxon>
        <taxon>Pseudomonadota</taxon>
        <taxon>Gammaproteobacteria</taxon>
        <taxon>Vibrionales</taxon>
        <taxon>Vibrionaceae</taxon>
        <taxon>Photobacterium</taxon>
    </lineage>
</organism>
<dbReference type="EMBL" id="FUWP01000030">
    <property type="protein sequence ID" value="SKA55281.1"/>
    <property type="molecule type" value="Genomic_DNA"/>
</dbReference>
<dbReference type="Gene3D" id="2.30.30.400">
    <property type="entry name" value="Rof-like"/>
    <property type="match status" value="1"/>
</dbReference>
<dbReference type="SUPFAM" id="SSF101744">
    <property type="entry name" value="Rof/RNase P subunit-like"/>
    <property type="match status" value="1"/>
</dbReference>
<dbReference type="RefSeq" id="WP_080176286.1">
    <property type="nucleotide sequence ID" value="NZ_AP024855.1"/>
</dbReference>
<accession>A0A1T4US65</accession>
<sequence length="81" mass="9303">MLNCHHHDYIEIACMHNLNIDLTLNDGSHIIGIAHDTLYNQNREECIALVVDHQQQLIVLDDLVSITAITKNPHFDTIKFK</sequence>
<dbReference type="AlphaFoldDB" id="A0A1T4US65"/>
<protein>
    <submittedName>
        <fullName evidence="1">Rho-binding antiterminator</fullName>
    </submittedName>
</protein>
<reference evidence="1 2" key="1">
    <citation type="submission" date="2017-02" db="EMBL/GenBank/DDBJ databases">
        <authorList>
            <person name="Peterson S.W."/>
        </authorList>
    </citation>
    <scope>NUCLEOTIDE SEQUENCE [LARGE SCALE GENOMIC DNA]</scope>
    <source>
        <strain evidence="1 2">CECT 9189</strain>
    </source>
</reference>
<name>A0A1T4US65_9GAMM</name>
<gene>
    <name evidence="1" type="ORF">CZ814_03596</name>
</gene>